<feature type="domain" description="Anaphase-promoting complex subunit 4-like WD40" evidence="7">
    <location>
        <begin position="22"/>
        <end position="110"/>
    </location>
</feature>
<dbReference type="PANTHER" id="PTHR13260">
    <property type="entry name" value="ANAPHASE PROMOTING COMPLEX SUBUNIT 4 APC4"/>
    <property type="match status" value="1"/>
</dbReference>
<keyword evidence="5" id="KW-0131">Cell cycle</keyword>
<dbReference type="GO" id="GO:0051301">
    <property type="term" value="P:cell division"/>
    <property type="evidence" value="ECO:0007669"/>
    <property type="project" value="UniProtKB-KW"/>
</dbReference>
<dbReference type="InterPro" id="IPR056358">
    <property type="entry name" value="APC4_C"/>
</dbReference>
<feature type="domain" description="Anaphase-promoting complex subunit 4 C-terminal half WD40" evidence="9">
    <location>
        <begin position="601"/>
        <end position="721"/>
    </location>
</feature>
<dbReference type="InterPro" id="IPR015943">
    <property type="entry name" value="WD40/YVTN_repeat-like_dom_sf"/>
</dbReference>
<evidence type="ECO:0000259" key="7">
    <source>
        <dbReference type="Pfam" id="PF12894"/>
    </source>
</evidence>
<keyword evidence="11" id="KW-1185">Reference proteome</keyword>
<dbReference type="InterPro" id="IPR024789">
    <property type="entry name" value="APC4"/>
</dbReference>
<evidence type="ECO:0000259" key="9">
    <source>
        <dbReference type="Pfam" id="PF23405"/>
    </source>
</evidence>
<sequence>MATVQAIKQLEEKNVASEITLMVWSDRMDLVALANVKGEVALHRLAWTKAWSLNAPKDGLTVKGITWRPDGKIIAIAYSSGEVILVKVENKSILHSIETESDISCICWTQDRVYVKDKAVPVANEESKQNQYMTYIDVSANFLPEPSSQQFDSSGGCTEENQKSNLLQDQNDLNLLLIGTTDGVVHVRVFGCFPCAILNLNSHQYLGHKCSIESIHLIEGLSKMFITLKDGNNNVKIVYFNSGIFKSHTNELFAVALKHIKLMSLMTYLSSTITTITESWESILLEMDNKLSKYAGKVAEGGVTADFLDLLMFGLCSEEMKDFLIHDLTKKGLEKFGQTIEMSYSNIQKLVLKYVMKFGQNITYHLAELRGMARLEHRYKVLGLSEETITEAIISNGAFLIKGGEMQQIINHSIINYKAFFRWLYTAIMHVMDEPIPNEIPKMTQQDLAYITEFLQNFDHIGSKNSKRSGFIMERLGQYLIDAPLTIEPNMSGNEWTHFLKQNRCVEDHLSILKHYEDMSLIQQYADLKFSIENIFAAPKDVISEQFEIAHVFGCFRSGEERLKMSQIDVNKETILFAFLRPPGNVHALQIHVNNSVRCGNIHFSQFLSPEQECFEGNYNVLDIKLYSSTVLSVLLQENSAAKSTVLYQVPLTAALEKFSDVDNIYGEIFRDNIANINASSLTPKLFKNVEGMIASLFAVSGSRRVGIVLAENKRKVRLYEMEGEEEEDEDADMTNSTMKEGDMSVQDATVSNL</sequence>
<keyword evidence="2" id="KW-0132">Cell division</keyword>
<dbReference type="Proteomes" id="UP000292052">
    <property type="component" value="Unassembled WGS sequence"/>
</dbReference>
<name>A0A482VZ72_ASBVE</name>
<dbReference type="InterPro" id="IPR036322">
    <property type="entry name" value="WD40_repeat_dom_sf"/>
</dbReference>
<reference evidence="10 11" key="1">
    <citation type="submission" date="2017-03" db="EMBL/GenBank/DDBJ databases">
        <title>Genome of the blue death feigning beetle - Asbolus verrucosus.</title>
        <authorList>
            <person name="Rider S.D."/>
        </authorList>
    </citation>
    <scope>NUCLEOTIDE SEQUENCE [LARGE SCALE GENOMIC DNA]</scope>
    <source>
        <strain evidence="10">Butters</strain>
        <tissue evidence="10">Head and leg muscle</tissue>
    </source>
</reference>
<dbReference type="SUPFAM" id="SSF50978">
    <property type="entry name" value="WD40 repeat-like"/>
    <property type="match status" value="1"/>
</dbReference>
<dbReference type="InterPro" id="IPR024977">
    <property type="entry name" value="Apc4-like_WD40_dom"/>
</dbReference>
<evidence type="ECO:0000313" key="11">
    <source>
        <dbReference type="Proteomes" id="UP000292052"/>
    </source>
</evidence>
<dbReference type="STRING" id="1661398.A0A482VZ72"/>
<dbReference type="AlphaFoldDB" id="A0A482VZ72"/>
<dbReference type="GO" id="GO:0070979">
    <property type="term" value="P:protein K11-linked ubiquitination"/>
    <property type="evidence" value="ECO:0007669"/>
    <property type="project" value="TreeGrafter"/>
</dbReference>
<protein>
    <recommendedName>
        <fullName evidence="1">Anaphase-promoting complex subunit 4</fullName>
    </recommendedName>
</protein>
<dbReference type="Pfam" id="PF12894">
    <property type="entry name" value="ANAPC4_WD40"/>
    <property type="match status" value="1"/>
</dbReference>
<organism evidence="10 11">
    <name type="scientific">Asbolus verrucosus</name>
    <name type="common">Desert ironclad beetle</name>
    <dbReference type="NCBI Taxonomy" id="1661398"/>
    <lineage>
        <taxon>Eukaryota</taxon>
        <taxon>Metazoa</taxon>
        <taxon>Ecdysozoa</taxon>
        <taxon>Arthropoda</taxon>
        <taxon>Hexapoda</taxon>
        <taxon>Insecta</taxon>
        <taxon>Pterygota</taxon>
        <taxon>Neoptera</taxon>
        <taxon>Endopterygota</taxon>
        <taxon>Coleoptera</taxon>
        <taxon>Polyphaga</taxon>
        <taxon>Cucujiformia</taxon>
        <taxon>Tenebrionidae</taxon>
        <taxon>Pimeliinae</taxon>
        <taxon>Asbolus</taxon>
    </lineage>
</organism>
<evidence type="ECO:0000256" key="4">
    <source>
        <dbReference type="ARBA" id="ARBA00022786"/>
    </source>
</evidence>
<dbReference type="Pfam" id="PF23405">
    <property type="entry name" value="WD40_APC4_C-half"/>
    <property type="match status" value="1"/>
</dbReference>
<keyword evidence="4" id="KW-0833">Ubl conjugation pathway</keyword>
<dbReference type="EMBL" id="QDEB01046327">
    <property type="protein sequence ID" value="RZC38115.1"/>
    <property type="molecule type" value="Genomic_DNA"/>
</dbReference>
<accession>A0A482VZ72</accession>
<dbReference type="Gene3D" id="2.130.10.10">
    <property type="entry name" value="YVTN repeat-like/Quinoprotein amine dehydrogenase"/>
    <property type="match status" value="1"/>
</dbReference>
<evidence type="ECO:0000256" key="2">
    <source>
        <dbReference type="ARBA" id="ARBA00022618"/>
    </source>
</evidence>
<feature type="domain" description="Anaphase-promoting complex subunit 4 long" evidence="8">
    <location>
        <begin position="239"/>
        <end position="434"/>
    </location>
</feature>
<proteinExistence type="predicted"/>
<evidence type="ECO:0000256" key="6">
    <source>
        <dbReference type="SAM" id="MobiDB-lite"/>
    </source>
</evidence>
<comment type="caution">
    <text evidence="10">The sequence shown here is derived from an EMBL/GenBank/DDBJ whole genome shotgun (WGS) entry which is preliminary data.</text>
</comment>
<dbReference type="GO" id="GO:0034399">
    <property type="term" value="C:nuclear periphery"/>
    <property type="evidence" value="ECO:0007669"/>
    <property type="project" value="TreeGrafter"/>
</dbReference>
<keyword evidence="3" id="KW-0498">Mitosis</keyword>
<dbReference type="GO" id="GO:0005680">
    <property type="term" value="C:anaphase-promoting complex"/>
    <property type="evidence" value="ECO:0007669"/>
    <property type="project" value="InterPro"/>
</dbReference>
<dbReference type="Pfam" id="PF12896">
    <property type="entry name" value="ANAPC4"/>
    <property type="match status" value="1"/>
</dbReference>
<dbReference type="OrthoDB" id="2110451at2759"/>
<evidence type="ECO:0000259" key="8">
    <source>
        <dbReference type="Pfam" id="PF12896"/>
    </source>
</evidence>
<feature type="compositionally biased region" description="Acidic residues" evidence="6">
    <location>
        <begin position="723"/>
        <end position="733"/>
    </location>
</feature>
<evidence type="ECO:0000256" key="3">
    <source>
        <dbReference type="ARBA" id="ARBA00022776"/>
    </source>
</evidence>
<dbReference type="InterPro" id="IPR024790">
    <property type="entry name" value="APC4_long_dom"/>
</dbReference>
<evidence type="ECO:0000256" key="1">
    <source>
        <dbReference type="ARBA" id="ARBA00016067"/>
    </source>
</evidence>
<dbReference type="GO" id="GO:0031145">
    <property type="term" value="P:anaphase-promoting complex-dependent catabolic process"/>
    <property type="evidence" value="ECO:0007669"/>
    <property type="project" value="InterPro"/>
</dbReference>
<feature type="region of interest" description="Disordered" evidence="6">
    <location>
        <begin position="723"/>
        <end position="754"/>
    </location>
</feature>
<evidence type="ECO:0000313" key="10">
    <source>
        <dbReference type="EMBL" id="RZC38115.1"/>
    </source>
</evidence>
<dbReference type="PANTHER" id="PTHR13260:SF0">
    <property type="entry name" value="ANAPHASE-PROMOTING COMPLEX SUBUNIT 4"/>
    <property type="match status" value="1"/>
</dbReference>
<gene>
    <name evidence="10" type="ORF">BDFB_007378</name>
</gene>
<evidence type="ECO:0000256" key="5">
    <source>
        <dbReference type="ARBA" id="ARBA00023306"/>
    </source>
</evidence>